<keyword evidence="2" id="KW-1185">Reference proteome</keyword>
<proteinExistence type="predicted"/>
<sequence>MECGELPRHGFVKLSLSQCVDCDEDEEDDGEEGDGCDDDSGGFGVEGFVGGFAGVVVGEAESRVSGEAFVGEDAELAAGGDLPGEVVVGEVQRGETRHGSDFVRDGAGEVSLQDTEVADRRRNFSGEEIIRERQDPEAIAGNIRRKLAGEFVVVELDYGHHRKPEDPGRNRTVEEVISNSNLLERFTLTDSLR</sequence>
<keyword evidence="1" id="KW-0418">Kinase</keyword>
<organism evidence="1 2">
    <name type="scientific">Senna tora</name>
    <dbReference type="NCBI Taxonomy" id="362788"/>
    <lineage>
        <taxon>Eukaryota</taxon>
        <taxon>Viridiplantae</taxon>
        <taxon>Streptophyta</taxon>
        <taxon>Embryophyta</taxon>
        <taxon>Tracheophyta</taxon>
        <taxon>Spermatophyta</taxon>
        <taxon>Magnoliopsida</taxon>
        <taxon>eudicotyledons</taxon>
        <taxon>Gunneridae</taxon>
        <taxon>Pentapetalae</taxon>
        <taxon>rosids</taxon>
        <taxon>fabids</taxon>
        <taxon>Fabales</taxon>
        <taxon>Fabaceae</taxon>
        <taxon>Caesalpinioideae</taxon>
        <taxon>Cassia clade</taxon>
        <taxon>Senna</taxon>
    </lineage>
</organism>
<evidence type="ECO:0000313" key="1">
    <source>
        <dbReference type="EMBL" id="KAF7824662.1"/>
    </source>
</evidence>
<protein>
    <submittedName>
        <fullName evidence="1">Receptor protein kinase CLAVATA1</fullName>
    </submittedName>
</protein>
<dbReference type="GO" id="GO:0016301">
    <property type="term" value="F:kinase activity"/>
    <property type="evidence" value="ECO:0007669"/>
    <property type="project" value="UniProtKB-KW"/>
</dbReference>
<dbReference type="Proteomes" id="UP000634136">
    <property type="component" value="Unassembled WGS sequence"/>
</dbReference>
<keyword evidence="1" id="KW-0675">Receptor</keyword>
<name>A0A834WJ40_9FABA</name>
<dbReference type="EMBL" id="JAAIUW010000007">
    <property type="protein sequence ID" value="KAF7824662.1"/>
    <property type="molecule type" value="Genomic_DNA"/>
</dbReference>
<accession>A0A834WJ40</accession>
<evidence type="ECO:0000313" key="2">
    <source>
        <dbReference type="Proteomes" id="UP000634136"/>
    </source>
</evidence>
<reference evidence="1" key="1">
    <citation type="submission" date="2020-09" db="EMBL/GenBank/DDBJ databases">
        <title>Genome-Enabled Discovery of Anthraquinone Biosynthesis in Senna tora.</title>
        <authorList>
            <person name="Kang S.-H."/>
            <person name="Pandey R.P."/>
            <person name="Lee C.-M."/>
            <person name="Sim J.-S."/>
            <person name="Jeong J.-T."/>
            <person name="Choi B.-S."/>
            <person name="Jung M."/>
            <person name="Ginzburg D."/>
            <person name="Zhao K."/>
            <person name="Won S.Y."/>
            <person name="Oh T.-J."/>
            <person name="Yu Y."/>
            <person name="Kim N.-H."/>
            <person name="Lee O.R."/>
            <person name="Lee T.-H."/>
            <person name="Bashyal P."/>
            <person name="Kim T.-S."/>
            <person name="Lee W.-H."/>
            <person name="Kawkins C."/>
            <person name="Kim C.-K."/>
            <person name="Kim J.S."/>
            <person name="Ahn B.O."/>
            <person name="Rhee S.Y."/>
            <person name="Sohng J.K."/>
        </authorList>
    </citation>
    <scope>NUCLEOTIDE SEQUENCE</scope>
    <source>
        <tissue evidence="1">Leaf</tissue>
    </source>
</reference>
<comment type="caution">
    <text evidence="1">The sequence shown here is derived from an EMBL/GenBank/DDBJ whole genome shotgun (WGS) entry which is preliminary data.</text>
</comment>
<dbReference type="AlphaFoldDB" id="A0A834WJ40"/>
<keyword evidence="1" id="KW-0808">Transferase</keyword>
<gene>
    <name evidence="1" type="ORF">G2W53_022806</name>
</gene>